<evidence type="ECO:0000256" key="9">
    <source>
        <dbReference type="ARBA" id="ARBA00023242"/>
    </source>
</evidence>
<evidence type="ECO:0000256" key="6">
    <source>
        <dbReference type="ARBA" id="ARBA00023125"/>
    </source>
</evidence>
<dbReference type="GeneID" id="109414249"/>
<keyword evidence="5" id="KW-0067">ATP-binding</keyword>
<comment type="similarity">
    <text evidence="2">Belongs to the RecA family. RAD51 subfamily.</text>
</comment>
<evidence type="ECO:0000259" key="10">
    <source>
        <dbReference type="PROSITE" id="PS50162"/>
    </source>
</evidence>
<keyword evidence="3" id="KW-0547">Nucleotide-binding</keyword>
<evidence type="ECO:0000256" key="3">
    <source>
        <dbReference type="ARBA" id="ARBA00022741"/>
    </source>
</evidence>
<protein>
    <recommendedName>
        <fullName evidence="10">RecA family profile 1 domain-containing protein</fullName>
    </recommendedName>
</protein>
<dbReference type="InterPro" id="IPR027417">
    <property type="entry name" value="P-loop_NTPase"/>
</dbReference>
<comment type="subcellular location">
    <subcellularLocation>
        <location evidence="1">Nucleus</location>
    </subcellularLocation>
</comment>
<accession>A0ABM1XQJ8</accession>
<dbReference type="Pfam" id="PF08423">
    <property type="entry name" value="Rad51"/>
    <property type="match status" value="1"/>
</dbReference>
<keyword evidence="4" id="KW-0227">DNA damage</keyword>
<dbReference type="Proteomes" id="UP000069940">
    <property type="component" value="Unassembled WGS sequence"/>
</dbReference>
<evidence type="ECO:0000256" key="7">
    <source>
        <dbReference type="ARBA" id="ARBA00023172"/>
    </source>
</evidence>
<keyword evidence="8" id="KW-0234">DNA repair</keyword>
<dbReference type="PANTHER" id="PTHR46457:SF1">
    <property type="entry name" value="DNA REPAIR PROTEIN RAD51 HOMOLOG 4"/>
    <property type="match status" value="1"/>
</dbReference>
<keyword evidence="7" id="KW-0233">DNA recombination</keyword>
<reference evidence="12" key="1">
    <citation type="journal article" date="2015" name="Proc. Natl. Acad. Sci. U.S.A.">
        <title>Genome sequence of the Asian Tiger mosquito, Aedes albopictus, reveals insights into its biology, genetics, and evolution.</title>
        <authorList>
            <person name="Chen X.G."/>
            <person name="Jiang X."/>
            <person name="Gu J."/>
            <person name="Xu M."/>
            <person name="Wu Y."/>
            <person name="Deng Y."/>
            <person name="Zhang C."/>
            <person name="Bonizzoni M."/>
            <person name="Dermauw W."/>
            <person name="Vontas J."/>
            <person name="Armbruster P."/>
            <person name="Huang X."/>
            <person name="Yang Y."/>
            <person name="Zhang H."/>
            <person name="He W."/>
            <person name="Peng H."/>
            <person name="Liu Y."/>
            <person name="Wu K."/>
            <person name="Chen J."/>
            <person name="Lirakis M."/>
            <person name="Topalis P."/>
            <person name="Van Leeuwen T."/>
            <person name="Hall A.B."/>
            <person name="Jiang X."/>
            <person name="Thorpe C."/>
            <person name="Mueller R.L."/>
            <person name="Sun C."/>
            <person name="Waterhouse R.M."/>
            <person name="Yan G."/>
            <person name="Tu Z.J."/>
            <person name="Fang X."/>
            <person name="James A.A."/>
        </authorList>
    </citation>
    <scope>NUCLEOTIDE SEQUENCE [LARGE SCALE GENOMIC DNA]</scope>
    <source>
        <strain evidence="12">Foshan</strain>
    </source>
</reference>
<dbReference type="InterPro" id="IPR051988">
    <property type="entry name" value="HRR_RAD51_Paralog"/>
</dbReference>
<dbReference type="InterPro" id="IPR020588">
    <property type="entry name" value="RecA_ATP-bd"/>
</dbReference>
<dbReference type="SUPFAM" id="SSF52540">
    <property type="entry name" value="P-loop containing nucleoside triphosphate hydrolases"/>
    <property type="match status" value="1"/>
</dbReference>
<proteinExistence type="inferred from homology"/>
<evidence type="ECO:0000256" key="8">
    <source>
        <dbReference type="ARBA" id="ARBA00023204"/>
    </source>
</evidence>
<evidence type="ECO:0000256" key="2">
    <source>
        <dbReference type="ARBA" id="ARBA00007095"/>
    </source>
</evidence>
<reference evidence="11" key="2">
    <citation type="submission" date="2025-05" db="UniProtKB">
        <authorList>
            <consortium name="EnsemblMetazoa"/>
        </authorList>
    </citation>
    <scope>IDENTIFICATION</scope>
    <source>
        <strain evidence="11">Foshan</strain>
    </source>
</reference>
<dbReference type="Gene3D" id="3.40.50.300">
    <property type="entry name" value="P-loop containing nucleotide triphosphate hydrolases"/>
    <property type="match status" value="1"/>
</dbReference>
<dbReference type="PROSITE" id="PS50162">
    <property type="entry name" value="RECA_2"/>
    <property type="match status" value="1"/>
</dbReference>
<evidence type="ECO:0000256" key="1">
    <source>
        <dbReference type="ARBA" id="ARBA00004123"/>
    </source>
</evidence>
<keyword evidence="9" id="KW-0539">Nucleus</keyword>
<sequence>MKMTSVALCSDIHPALNEYVIKLLLKNRIQTVHELARTEDDRLMRITNLSYEDVGVVKRDLISRFSGTTIQVVEYFQYLEELAEPLKTGIRGFDLLLEGGLLPGHVMEIFGDSSSGKTQICTTMAANIARNLKFDVFYADTKCDFTASRVHRILDLRKCSGQEIQETMARIKVERIFSPESLIQIVEDLLVRVDGLQNFKVLIIDSLPPLWYQYQNTKSRCYPFGMLTRLIGLLRKLASENQISVVVVNLKITAFDSFAGGTRKAAANQRELSEYPALGRFWETAPTTRVLMSKIEGSSAGQERLLTIWKCSYLKCGDRQMVEISDRGVV</sequence>
<dbReference type="RefSeq" id="XP_019543608.2">
    <property type="nucleotide sequence ID" value="XM_019688063.3"/>
</dbReference>
<evidence type="ECO:0000313" key="12">
    <source>
        <dbReference type="Proteomes" id="UP000069940"/>
    </source>
</evidence>
<dbReference type="PANTHER" id="PTHR46457">
    <property type="entry name" value="DNA REPAIR PROTEIN RAD51 HOMOLOG 4"/>
    <property type="match status" value="1"/>
</dbReference>
<evidence type="ECO:0000313" key="11">
    <source>
        <dbReference type="EnsemblMetazoa" id="AALFPA23_001906.P1406"/>
    </source>
</evidence>
<dbReference type="InterPro" id="IPR047323">
    <property type="entry name" value="Rad51D_C"/>
</dbReference>
<organism evidence="11 12">
    <name type="scientific">Aedes albopictus</name>
    <name type="common">Asian tiger mosquito</name>
    <name type="synonym">Stegomyia albopicta</name>
    <dbReference type="NCBI Taxonomy" id="7160"/>
    <lineage>
        <taxon>Eukaryota</taxon>
        <taxon>Metazoa</taxon>
        <taxon>Ecdysozoa</taxon>
        <taxon>Arthropoda</taxon>
        <taxon>Hexapoda</taxon>
        <taxon>Insecta</taxon>
        <taxon>Pterygota</taxon>
        <taxon>Neoptera</taxon>
        <taxon>Endopterygota</taxon>
        <taxon>Diptera</taxon>
        <taxon>Nematocera</taxon>
        <taxon>Culicoidea</taxon>
        <taxon>Culicidae</taxon>
        <taxon>Culicinae</taxon>
        <taxon>Aedini</taxon>
        <taxon>Aedes</taxon>
        <taxon>Stegomyia</taxon>
    </lineage>
</organism>
<dbReference type="EnsemblMetazoa" id="AALFPA23_001906.R1406">
    <property type="protein sequence ID" value="AALFPA23_001906.P1406"/>
    <property type="gene ID" value="AALFPA23_001906"/>
</dbReference>
<keyword evidence="6" id="KW-0238">DNA-binding</keyword>
<dbReference type="InterPro" id="IPR013632">
    <property type="entry name" value="Rad51_C"/>
</dbReference>
<evidence type="ECO:0000256" key="4">
    <source>
        <dbReference type="ARBA" id="ARBA00022763"/>
    </source>
</evidence>
<evidence type="ECO:0000256" key="5">
    <source>
        <dbReference type="ARBA" id="ARBA00022840"/>
    </source>
</evidence>
<feature type="domain" description="RecA family profile 1" evidence="10">
    <location>
        <begin position="82"/>
        <end position="251"/>
    </location>
</feature>
<name>A0ABM1XQJ8_AEDAL</name>
<dbReference type="CDD" id="cd19489">
    <property type="entry name" value="Rad51D"/>
    <property type="match status" value="1"/>
</dbReference>
<keyword evidence="12" id="KW-1185">Reference proteome</keyword>